<dbReference type="AlphaFoldDB" id="A0A151NP42"/>
<sequence length="79" mass="9527">MVSLLRQSLSLHTVLLQDSPSSPFRHLNTYLRNADTHESHEVHRDYRYSAPVTIRRERRSERKKNNQGRVNLRLERFKQ</sequence>
<comment type="caution">
    <text evidence="2">The sequence shown here is derived from an EMBL/GenBank/DDBJ whole genome shotgun (WGS) entry which is preliminary data.</text>
</comment>
<evidence type="ECO:0000313" key="3">
    <source>
        <dbReference type="Proteomes" id="UP000050525"/>
    </source>
</evidence>
<name>A0A151NP42_ALLMI</name>
<proteinExistence type="predicted"/>
<gene>
    <name evidence="2" type="ORF">Y1Q_0015709</name>
</gene>
<dbReference type="Proteomes" id="UP000050525">
    <property type="component" value="Unassembled WGS sequence"/>
</dbReference>
<organism evidence="2 3">
    <name type="scientific">Alligator mississippiensis</name>
    <name type="common">American alligator</name>
    <dbReference type="NCBI Taxonomy" id="8496"/>
    <lineage>
        <taxon>Eukaryota</taxon>
        <taxon>Metazoa</taxon>
        <taxon>Chordata</taxon>
        <taxon>Craniata</taxon>
        <taxon>Vertebrata</taxon>
        <taxon>Euteleostomi</taxon>
        <taxon>Archelosauria</taxon>
        <taxon>Archosauria</taxon>
        <taxon>Crocodylia</taxon>
        <taxon>Alligatoridae</taxon>
        <taxon>Alligatorinae</taxon>
        <taxon>Alligator</taxon>
    </lineage>
</organism>
<accession>A0A151NP42</accession>
<evidence type="ECO:0000313" key="2">
    <source>
        <dbReference type="EMBL" id="KYO38480.1"/>
    </source>
</evidence>
<feature type="region of interest" description="Disordered" evidence="1">
    <location>
        <begin position="56"/>
        <end position="79"/>
    </location>
</feature>
<evidence type="ECO:0000256" key="1">
    <source>
        <dbReference type="SAM" id="MobiDB-lite"/>
    </source>
</evidence>
<keyword evidence="3" id="KW-1185">Reference proteome</keyword>
<protein>
    <submittedName>
        <fullName evidence="2">Uncharacterized protein</fullName>
    </submittedName>
</protein>
<reference evidence="2 3" key="1">
    <citation type="journal article" date="2012" name="Genome Biol.">
        <title>Sequencing three crocodilian genomes to illuminate the evolution of archosaurs and amniotes.</title>
        <authorList>
            <person name="St John J.A."/>
            <person name="Braun E.L."/>
            <person name="Isberg S.R."/>
            <person name="Miles L.G."/>
            <person name="Chong A.Y."/>
            <person name="Gongora J."/>
            <person name="Dalzell P."/>
            <person name="Moran C."/>
            <person name="Bed'hom B."/>
            <person name="Abzhanov A."/>
            <person name="Burgess S.C."/>
            <person name="Cooksey A.M."/>
            <person name="Castoe T.A."/>
            <person name="Crawford N.G."/>
            <person name="Densmore L.D."/>
            <person name="Drew J.C."/>
            <person name="Edwards S.V."/>
            <person name="Faircloth B.C."/>
            <person name="Fujita M.K."/>
            <person name="Greenwold M.J."/>
            <person name="Hoffmann F.G."/>
            <person name="Howard J.M."/>
            <person name="Iguchi T."/>
            <person name="Janes D.E."/>
            <person name="Khan S.Y."/>
            <person name="Kohno S."/>
            <person name="de Koning A.J."/>
            <person name="Lance S.L."/>
            <person name="McCarthy F.M."/>
            <person name="McCormack J.E."/>
            <person name="Merchant M.E."/>
            <person name="Peterson D.G."/>
            <person name="Pollock D.D."/>
            <person name="Pourmand N."/>
            <person name="Raney B.J."/>
            <person name="Roessler K.A."/>
            <person name="Sanford J.R."/>
            <person name="Sawyer R.H."/>
            <person name="Schmidt C.J."/>
            <person name="Triplett E.W."/>
            <person name="Tuberville T.D."/>
            <person name="Venegas-Anaya M."/>
            <person name="Howard J.T."/>
            <person name="Jarvis E.D."/>
            <person name="Guillette L.J.Jr."/>
            <person name="Glenn T.C."/>
            <person name="Green R.E."/>
            <person name="Ray D.A."/>
        </authorList>
    </citation>
    <scope>NUCLEOTIDE SEQUENCE [LARGE SCALE GENOMIC DNA]</scope>
    <source>
        <strain evidence="2">KSC_2009_1</strain>
    </source>
</reference>
<dbReference type="EMBL" id="AKHW03002524">
    <property type="protein sequence ID" value="KYO38480.1"/>
    <property type="molecule type" value="Genomic_DNA"/>
</dbReference>